<evidence type="ECO:0000313" key="1">
    <source>
        <dbReference type="EMBL" id="GAG66349.1"/>
    </source>
</evidence>
<gene>
    <name evidence="1" type="ORF">S01H4_17992</name>
</gene>
<comment type="caution">
    <text evidence="1">The sequence shown here is derived from an EMBL/GenBank/DDBJ whole genome shotgun (WGS) entry which is preliminary data.</text>
</comment>
<sequence>MGEAADRVNKKELDVLLYVEASFAKEQDLEEGGLIDLVQEKKKKMREIEAQYDHHIAKQEHVVAEAAEAAQKCTDRVGKKKFEFKECICRVRAKKTHFAAMVV</sequence>
<dbReference type="AlphaFoldDB" id="X0ZAV5"/>
<dbReference type="EMBL" id="BART01007955">
    <property type="protein sequence ID" value="GAG66349.1"/>
    <property type="molecule type" value="Genomic_DNA"/>
</dbReference>
<accession>X0ZAV5</accession>
<name>X0ZAV5_9ZZZZ</name>
<proteinExistence type="predicted"/>
<protein>
    <submittedName>
        <fullName evidence="1">Uncharacterized protein</fullName>
    </submittedName>
</protein>
<reference evidence="1" key="1">
    <citation type="journal article" date="2014" name="Front. Microbiol.">
        <title>High frequency of phylogenetically diverse reductive dehalogenase-homologous genes in deep subseafloor sedimentary metagenomes.</title>
        <authorList>
            <person name="Kawai M."/>
            <person name="Futagami T."/>
            <person name="Toyoda A."/>
            <person name="Takaki Y."/>
            <person name="Nishi S."/>
            <person name="Hori S."/>
            <person name="Arai W."/>
            <person name="Tsubouchi T."/>
            <person name="Morono Y."/>
            <person name="Uchiyama I."/>
            <person name="Ito T."/>
            <person name="Fujiyama A."/>
            <person name="Inagaki F."/>
            <person name="Takami H."/>
        </authorList>
    </citation>
    <scope>NUCLEOTIDE SEQUENCE</scope>
    <source>
        <strain evidence="1">Expedition CK06-06</strain>
    </source>
</reference>
<organism evidence="1">
    <name type="scientific">marine sediment metagenome</name>
    <dbReference type="NCBI Taxonomy" id="412755"/>
    <lineage>
        <taxon>unclassified sequences</taxon>
        <taxon>metagenomes</taxon>
        <taxon>ecological metagenomes</taxon>
    </lineage>
</organism>